<keyword evidence="1" id="KW-0472">Membrane</keyword>
<reference evidence="3" key="1">
    <citation type="submission" date="2016-11" db="EMBL/GenBank/DDBJ databases">
        <authorList>
            <person name="Varghese N."/>
            <person name="Submissions S."/>
        </authorList>
    </citation>
    <scope>NUCLEOTIDE SEQUENCE [LARGE SCALE GENOMIC DNA]</scope>
    <source>
        <strain evidence="3">CGMCC 1.2749</strain>
    </source>
</reference>
<keyword evidence="3" id="KW-1185">Reference proteome</keyword>
<dbReference type="Proteomes" id="UP000184092">
    <property type="component" value="Unassembled WGS sequence"/>
</dbReference>
<proteinExistence type="predicted"/>
<organism evidence="2 3">
    <name type="scientific">Flavobacterium xinjiangense</name>
    <dbReference type="NCBI Taxonomy" id="178356"/>
    <lineage>
        <taxon>Bacteria</taxon>
        <taxon>Pseudomonadati</taxon>
        <taxon>Bacteroidota</taxon>
        <taxon>Flavobacteriia</taxon>
        <taxon>Flavobacteriales</taxon>
        <taxon>Flavobacteriaceae</taxon>
        <taxon>Flavobacterium</taxon>
    </lineage>
</organism>
<keyword evidence="1" id="KW-0812">Transmembrane</keyword>
<name>A0A1M7P5I7_9FLAO</name>
<evidence type="ECO:0000313" key="2">
    <source>
        <dbReference type="EMBL" id="SHN11877.1"/>
    </source>
</evidence>
<sequence>MYQDNKKWHGTHLNASEVLVYRATISEPTAWDVSILLIISLLKITSFLIRDSKRMLQIFLYEETQIYIK</sequence>
<feature type="transmembrane region" description="Helical" evidence="1">
    <location>
        <begin position="29"/>
        <end position="49"/>
    </location>
</feature>
<keyword evidence="1" id="KW-1133">Transmembrane helix</keyword>
<evidence type="ECO:0000256" key="1">
    <source>
        <dbReference type="SAM" id="Phobius"/>
    </source>
</evidence>
<evidence type="ECO:0000313" key="3">
    <source>
        <dbReference type="Proteomes" id="UP000184092"/>
    </source>
</evidence>
<dbReference type="EMBL" id="FRCL01000014">
    <property type="protein sequence ID" value="SHN11877.1"/>
    <property type="molecule type" value="Genomic_DNA"/>
</dbReference>
<gene>
    <name evidence="2" type="ORF">SAMN05216269_11411</name>
</gene>
<dbReference type="AlphaFoldDB" id="A0A1M7P5I7"/>
<protein>
    <submittedName>
        <fullName evidence="2">Uncharacterized protein</fullName>
    </submittedName>
</protein>
<accession>A0A1M7P5I7</accession>